<keyword evidence="3" id="KW-0472">Membrane</keyword>
<dbReference type="Gene3D" id="2.120.10.80">
    <property type="entry name" value="Kelch-type beta propeller"/>
    <property type="match status" value="3"/>
</dbReference>
<dbReference type="Proteomes" id="UP000187209">
    <property type="component" value="Unassembled WGS sequence"/>
</dbReference>
<feature type="signal peptide" evidence="4">
    <location>
        <begin position="1"/>
        <end position="16"/>
    </location>
</feature>
<sequence length="1119" mass="127446">MLIFLILPTIAQIVTRAPQHGSPPSRVATPMVAYDSNKNRFLKLGGRSYETGSTTLVLEEFDIETSYWKKVLVQSSFIPPSMQPGAVTMRDHELLLFFGTRESGISSEVFIFNTKTLAWSTAVLTGDVIPGRMKFSYCKYEKNGNTYFAIYGGLTDNGIDSNLYIINIQTLECKLMPSNGESPGDKINMPIEYYQDKLYSFGYTVHSNDYSLNQTNLFTYDLIEEKWSVIEVQGIRPEMRMGHSLIAYDNELYVVYGYNLDIVVEYYSVWKFSLSSYSWSNLGNYKDTYTTQCEYIKIGSILYLIGGRTTYDVKNSIISVDLSKNPLVFTEVTSDLYWPERRRNHRSLIIEGNIVIYGGYNNGKYYDDMWKYNIEEKTWKDINLIGELPSARINVALAQMTGNSFAIFGGKDESNIYNDMYYYYDNILTWTLAEVVGTKPSPRHSASMCYYNYKYYIIGGQNSYRAFDEIWLFDYATSSYILLSTDKNKKLSSPLVNSNCYVKYTTELIIYMIGGSTFETSPNSKVIKIHLSDTGTEINSIKYITESSANFKFGLSETSAIFIDTTAYLFFGSFWDQEVVSYITVVDLELGSYTKKYLPEEIFLFGHTAVYYSNTIYIFGGALSMGGFKYFNTESNLLYIITELEDNLSCSPGTEGEKCTPCIKGTYWKDGKCLKCSAGTFSNSIAAISIEQCIPCAYGYYSDTEGSTYCKECSINLNCPFGSDNLHSFFSLPSSSSSQPISYKGNVSLVYDVSTNMWYALESFCLIFIIFICIFRRKIYDKLKAFDCFTTYHSKELNVPVIYTKTNFGGLFTIMFLLTVTISISVGFLSFSYDNIIEIKALVPVITMEETIKAKEMFVDVQFYMYPGLCDENSSKYIKISTIGFEFIRKTESYFKDQSTCHVQIEYTDFILNDAEAYIYISMIDKQSYSSGIGLNITVYSSIPNEFSSIFTVISPKSDDYVFRGRKPSIFPYTLTPSFFKSESSSWPSFDTGYHISLDNSIEYGSLSTQKIINSEINLLVTIKLIKSTTGMSTIRSIKYSWIMFVSTLLGSVFGLMGSFTAIMGVFEDVYKKYLIKFNHKKLSLVRRQLKNLGRQFAQNGKKNHNKVAPILYPEITNI</sequence>
<dbReference type="InterPro" id="IPR015915">
    <property type="entry name" value="Kelch-typ_b-propeller"/>
</dbReference>
<dbReference type="SUPFAM" id="SSF57184">
    <property type="entry name" value="Growth factor receptor domain"/>
    <property type="match status" value="1"/>
</dbReference>
<evidence type="ECO:0000256" key="4">
    <source>
        <dbReference type="SAM" id="SignalP"/>
    </source>
</evidence>
<feature type="transmembrane region" description="Helical" evidence="3">
    <location>
        <begin position="757"/>
        <end position="775"/>
    </location>
</feature>
<dbReference type="InterPro" id="IPR009030">
    <property type="entry name" value="Growth_fac_rcpt_cys_sf"/>
</dbReference>
<keyword evidence="1" id="KW-0880">Kelch repeat</keyword>
<keyword evidence="6" id="KW-1185">Reference proteome</keyword>
<dbReference type="SUPFAM" id="SSF50965">
    <property type="entry name" value="Galactose oxidase, central domain"/>
    <property type="match status" value="1"/>
</dbReference>
<feature type="transmembrane region" description="Helical" evidence="3">
    <location>
        <begin position="1042"/>
        <end position="1067"/>
    </location>
</feature>
<evidence type="ECO:0000256" key="3">
    <source>
        <dbReference type="SAM" id="Phobius"/>
    </source>
</evidence>
<protein>
    <recommendedName>
        <fullName evidence="7">Tyrosine-protein kinase ephrin type A/B receptor-like domain-containing protein</fullName>
    </recommendedName>
</protein>
<dbReference type="SMART" id="SM01411">
    <property type="entry name" value="Ephrin_rec_like"/>
    <property type="match status" value="1"/>
</dbReference>
<accession>A0A1R2CBE5</accession>
<dbReference type="InterPro" id="IPR011043">
    <property type="entry name" value="Gal_Oxase/kelch_b-propeller"/>
</dbReference>
<evidence type="ECO:0000313" key="5">
    <source>
        <dbReference type="EMBL" id="OMJ86316.1"/>
    </source>
</evidence>
<keyword evidence="4" id="KW-0732">Signal</keyword>
<evidence type="ECO:0000313" key="6">
    <source>
        <dbReference type="Proteomes" id="UP000187209"/>
    </source>
</evidence>
<keyword evidence="3" id="KW-0812">Transmembrane</keyword>
<dbReference type="SUPFAM" id="SSF117281">
    <property type="entry name" value="Kelch motif"/>
    <property type="match status" value="2"/>
</dbReference>
<evidence type="ECO:0008006" key="7">
    <source>
        <dbReference type="Google" id="ProtNLM"/>
    </source>
</evidence>
<reference evidence="5 6" key="1">
    <citation type="submission" date="2016-11" db="EMBL/GenBank/DDBJ databases">
        <title>The macronuclear genome of Stentor coeruleus: a giant cell with tiny introns.</title>
        <authorList>
            <person name="Slabodnick M."/>
            <person name="Ruby J.G."/>
            <person name="Reiff S.B."/>
            <person name="Swart E.C."/>
            <person name="Gosai S."/>
            <person name="Prabakaran S."/>
            <person name="Witkowska E."/>
            <person name="Larue G.E."/>
            <person name="Fisher S."/>
            <person name="Freeman R.M."/>
            <person name="Gunawardena J."/>
            <person name="Chu W."/>
            <person name="Stover N.A."/>
            <person name="Gregory B.D."/>
            <person name="Nowacki M."/>
            <person name="Derisi J."/>
            <person name="Roy S.W."/>
            <person name="Marshall W.F."/>
            <person name="Sood P."/>
        </authorList>
    </citation>
    <scope>NUCLEOTIDE SEQUENCE [LARGE SCALE GENOMIC DNA]</scope>
    <source>
        <strain evidence="5">WM001</strain>
    </source>
</reference>
<keyword evidence="2" id="KW-0677">Repeat</keyword>
<feature type="transmembrane region" description="Helical" evidence="3">
    <location>
        <begin position="811"/>
        <end position="833"/>
    </location>
</feature>
<evidence type="ECO:0000256" key="1">
    <source>
        <dbReference type="ARBA" id="ARBA00022441"/>
    </source>
</evidence>
<comment type="caution">
    <text evidence="5">The sequence shown here is derived from an EMBL/GenBank/DDBJ whole genome shotgun (WGS) entry which is preliminary data.</text>
</comment>
<dbReference type="AlphaFoldDB" id="A0A1R2CBE5"/>
<feature type="chain" id="PRO_5010214608" description="Tyrosine-protein kinase ephrin type A/B receptor-like domain-containing protein" evidence="4">
    <location>
        <begin position="17"/>
        <end position="1119"/>
    </location>
</feature>
<organism evidence="5 6">
    <name type="scientific">Stentor coeruleus</name>
    <dbReference type="NCBI Taxonomy" id="5963"/>
    <lineage>
        <taxon>Eukaryota</taxon>
        <taxon>Sar</taxon>
        <taxon>Alveolata</taxon>
        <taxon>Ciliophora</taxon>
        <taxon>Postciliodesmatophora</taxon>
        <taxon>Heterotrichea</taxon>
        <taxon>Heterotrichida</taxon>
        <taxon>Stentoridae</taxon>
        <taxon>Stentor</taxon>
    </lineage>
</organism>
<gene>
    <name evidence="5" type="ORF">SteCoe_12230</name>
</gene>
<dbReference type="PANTHER" id="PTHR46093:SF18">
    <property type="entry name" value="FIBRONECTIN TYPE-III DOMAIN-CONTAINING PROTEIN"/>
    <property type="match status" value="1"/>
</dbReference>
<dbReference type="Pfam" id="PF24681">
    <property type="entry name" value="Kelch_KLHDC2_KLHL20_DRC7"/>
    <property type="match status" value="2"/>
</dbReference>
<keyword evidence="3" id="KW-1133">Transmembrane helix</keyword>
<dbReference type="EMBL" id="MPUH01000210">
    <property type="protein sequence ID" value="OMJ86316.1"/>
    <property type="molecule type" value="Genomic_DNA"/>
</dbReference>
<dbReference type="PANTHER" id="PTHR46093">
    <property type="entry name" value="ACYL-COA-BINDING DOMAIN-CONTAINING PROTEIN 5"/>
    <property type="match status" value="1"/>
</dbReference>
<proteinExistence type="predicted"/>
<dbReference type="OrthoDB" id="45365at2759"/>
<evidence type="ECO:0000256" key="2">
    <source>
        <dbReference type="ARBA" id="ARBA00022737"/>
    </source>
</evidence>
<name>A0A1R2CBE5_9CILI</name>